<dbReference type="SUPFAM" id="SSF50978">
    <property type="entry name" value="WD40 repeat-like"/>
    <property type="match status" value="1"/>
</dbReference>
<dbReference type="GO" id="GO:0000932">
    <property type="term" value="C:P-body"/>
    <property type="evidence" value="ECO:0007669"/>
    <property type="project" value="UniProtKB-SubCell"/>
</dbReference>
<dbReference type="InParanoid" id="A0A1Z5JHK6"/>
<evidence type="ECO:0000256" key="5">
    <source>
        <dbReference type="ARBA" id="ARBA00022737"/>
    </source>
</evidence>
<keyword evidence="3" id="KW-0963">Cytoplasm</keyword>
<keyword evidence="5" id="KW-0677">Repeat</keyword>
<proteinExistence type="inferred from homology"/>
<dbReference type="InterPro" id="IPR015943">
    <property type="entry name" value="WD40/YVTN_repeat-like_dom_sf"/>
</dbReference>
<feature type="compositionally biased region" description="Polar residues" evidence="6">
    <location>
        <begin position="634"/>
        <end position="644"/>
    </location>
</feature>
<dbReference type="AlphaFoldDB" id="A0A1Z5JHK6"/>
<feature type="compositionally biased region" description="Low complexity" evidence="6">
    <location>
        <begin position="823"/>
        <end position="833"/>
    </location>
</feature>
<dbReference type="Proteomes" id="UP000198406">
    <property type="component" value="Unassembled WGS sequence"/>
</dbReference>
<evidence type="ECO:0000256" key="2">
    <source>
        <dbReference type="ARBA" id="ARBA00009639"/>
    </source>
</evidence>
<evidence type="ECO:0000313" key="8">
    <source>
        <dbReference type="EMBL" id="GAX13258.1"/>
    </source>
</evidence>
<keyword evidence="9" id="KW-1185">Reference proteome</keyword>
<dbReference type="Gene3D" id="2.130.10.10">
    <property type="entry name" value="YVTN repeat-like/Quinoprotein amine dehydrogenase"/>
    <property type="match status" value="1"/>
</dbReference>
<dbReference type="InterPro" id="IPR045152">
    <property type="entry name" value="EDC4-like"/>
</dbReference>
<comment type="caution">
    <text evidence="8">The sequence shown here is derived from an EMBL/GenBank/DDBJ whole genome shotgun (WGS) entry which is preliminary data.</text>
</comment>
<dbReference type="PANTHER" id="PTHR15598">
    <property type="entry name" value="ENHANCER OF MRNA-DECAPPING PROTEIN 4"/>
    <property type="match status" value="1"/>
</dbReference>
<feature type="region of interest" description="Disordered" evidence="6">
    <location>
        <begin position="500"/>
        <end position="535"/>
    </location>
</feature>
<evidence type="ECO:0000256" key="3">
    <source>
        <dbReference type="ARBA" id="ARBA00022490"/>
    </source>
</evidence>
<reference evidence="8 9" key="1">
    <citation type="journal article" date="2015" name="Plant Cell">
        <title>Oil accumulation by the oleaginous diatom Fistulifera solaris as revealed by the genome and transcriptome.</title>
        <authorList>
            <person name="Tanaka T."/>
            <person name="Maeda Y."/>
            <person name="Veluchamy A."/>
            <person name="Tanaka M."/>
            <person name="Abida H."/>
            <person name="Marechal E."/>
            <person name="Bowler C."/>
            <person name="Muto M."/>
            <person name="Sunaga Y."/>
            <person name="Tanaka M."/>
            <person name="Yoshino T."/>
            <person name="Taniguchi T."/>
            <person name="Fukuda Y."/>
            <person name="Nemoto M."/>
            <person name="Matsumoto M."/>
            <person name="Wong P.S."/>
            <person name="Aburatani S."/>
            <person name="Fujibuchi W."/>
        </authorList>
    </citation>
    <scope>NUCLEOTIDE SEQUENCE [LARGE SCALE GENOMIC DNA]</scope>
    <source>
        <strain evidence="8 9">JPCC DA0580</strain>
    </source>
</reference>
<dbReference type="InterPro" id="IPR036322">
    <property type="entry name" value="WD40_repeat_dom_sf"/>
</dbReference>
<dbReference type="OrthoDB" id="21128at2759"/>
<dbReference type="GO" id="GO:0031087">
    <property type="term" value="P:deadenylation-independent decapping of nuclear-transcribed mRNA"/>
    <property type="evidence" value="ECO:0007669"/>
    <property type="project" value="InterPro"/>
</dbReference>
<evidence type="ECO:0000256" key="6">
    <source>
        <dbReference type="SAM" id="MobiDB-lite"/>
    </source>
</evidence>
<comment type="similarity">
    <text evidence="2">Belongs to the WD repeat EDC4 family.</text>
</comment>
<dbReference type="InterPro" id="IPR049404">
    <property type="entry name" value="EDC4_C"/>
</dbReference>
<gene>
    <name evidence="8" type="ORF">FisN_17Hh195</name>
</gene>
<dbReference type="InterPro" id="IPR044938">
    <property type="entry name" value="EDC4_C_sf"/>
</dbReference>
<feature type="region of interest" description="Disordered" evidence="6">
    <location>
        <begin position="815"/>
        <end position="838"/>
    </location>
</feature>
<sequence>MESLAGTTPLPLSSAGSPVRVWFNDEECDAQEAEADIVSSFEARRFDDVINGSLLQTNRKFVVYVVKTGMLRIMDRQKSGARGLIREHAKQRITDVQFFNQDDMLASVGGPTLECQQSSLIVSRLSQQGPIINYQILLEFKTEHFAMLRIVWHPFDMNQLCVIHTNQDNTVVATHVSTQSINSVRSEAGHYVCTFASEFCIKEGAVQIKGAGGNLTDLAWSRTAERHMLAAYDGGSVVLYDWKKPEAMQGDPHASATALGRVQEDGSVSRCLFLPHTHSRDSSGATGLTRCFLTASAQNSTITLWSPFTTDGKQPSRLQVFGLENPSLSYLVDACYILPPPLTPTGVPSKAPPSTMVVMADRTAGKIFAWHLKGTWSSELGQSEGNHLVLEGCDYVVPFRCKFPTYSWQVRTEASSISTDDDEDLSSSNLIYYDIQIFAFQSSAAQDLSLRSIMLLPPPSQWVDPWDGVRVERLWTDVHSAHVSDVGSDDGVLRFDEEYDVEDDDDDDDEEPEFDIAPDASTRPPPPGIIGGASNGTNPFSNWLGSLAAEKPSSLPPLGASKAVELPPVALPPPPTIDPAIIVAADMPPPIDPAIITSTNIPPPIEDPAIITANSMLAPSDNASILSALFTSTTTREATPTISNRGDEMGKAKADGRSKTPKNRDTVAMSTQLGNGDDLRRLVREEIQASLGPLVEKAVNDAVNKVVLRPIMASISDLSKREMSAQETNKLSSAVAENADVVLRAAFQSTVKTAILPALESTMGLVFKQVSDQLEQSMIPLKDNGDNKIDAMSAQMTRMTELVARLTTEMQSLRTTVETQQRAASSPATTSPPKKSPDEIRNGIVQFCAARKYEEAFNLALTAADYRFTFLCCQQADITAVFSGEKVKLSALILLCIMQHLTQVINATNNDKEMEISLLWLQEIALSLNPPAREIRQHLPRVIEELTRAINKRIDLGTHIHRNRDFLRILQIVRGLQM</sequence>
<accession>A0A1Z5JHK6</accession>
<dbReference type="EMBL" id="BDSP01000061">
    <property type="protein sequence ID" value="GAX13258.1"/>
    <property type="molecule type" value="Genomic_DNA"/>
</dbReference>
<feature type="region of interest" description="Disordered" evidence="6">
    <location>
        <begin position="634"/>
        <end position="673"/>
    </location>
</feature>
<protein>
    <submittedName>
        <fullName evidence="8">Enhancer of mRNA-decapping protein 4</fullName>
    </submittedName>
</protein>
<dbReference type="PANTHER" id="PTHR15598:SF5">
    <property type="entry name" value="ENHANCER OF MRNA-DECAPPING PROTEIN 4"/>
    <property type="match status" value="1"/>
</dbReference>
<feature type="domain" description="Enhancer of mRNA-decapping protein 4 C-terminal" evidence="7">
    <location>
        <begin position="845"/>
        <end position="955"/>
    </location>
</feature>
<keyword evidence="4" id="KW-0853">WD repeat</keyword>
<evidence type="ECO:0000256" key="1">
    <source>
        <dbReference type="ARBA" id="ARBA00004201"/>
    </source>
</evidence>
<dbReference type="Pfam" id="PF21289">
    <property type="entry name" value="EDC4_C"/>
    <property type="match status" value="1"/>
</dbReference>
<feature type="compositionally biased region" description="Acidic residues" evidence="6">
    <location>
        <begin position="500"/>
        <end position="516"/>
    </location>
</feature>
<organism evidence="8 9">
    <name type="scientific">Fistulifera solaris</name>
    <name type="common">Oleaginous diatom</name>
    <dbReference type="NCBI Taxonomy" id="1519565"/>
    <lineage>
        <taxon>Eukaryota</taxon>
        <taxon>Sar</taxon>
        <taxon>Stramenopiles</taxon>
        <taxon>Ochrophyta</taxon>
        <taxon>Bacillariophyta</taxon>
        <taxon>Bacillariophyceae</taxon>
        <taxon>Bacillariophycidae</taxon>
        <taxon>Naviculales</taxon>
        <taxon>Naviculaceae</taxon>
        <taxon>Fistulifera</taxon>
    </lineage>
</organism>
<name>A0A1Z5JHK6_FISSO</name>
<dbReference type="Gene3D" id="1.10.220.100">
    <property type="entry name" value="conserved c-terminal region of ge- 1"/>
    <property type="match status" value="1"/>
</dbReference>
<evidence type="ECO:0000256" key="4">
    <source>
        <dbReference type="ARBA" id="ARBA00022574"/>
    </source>
</evidence>
<feature type="compositionally biased region" description="Basic and acidic residues" evidence="6">
    <location>
        <begin position="645"/>
        <end position="665"/>
    </location>
</feature>
<evidence type="ECO:0000259" key="7">
    <source>
        <dbReference type="Pfam" id="PF21289"/>
    </source>
</evidence>
<comment type="subcellular location">
    <subcellularLocation>
        <location evidence="1">Cytoplasm</location>
        <location evidence="1">P-body</location>
    </subcellularLocation>
</comment>
<evidence type="ECO:0000313" key="9">
    <source>
        <dbReference type="Proteomes" id="UP000198406"/>
    </source>
</evidence>